<gene>
    <name evidence="1" type="primary">orf127</name>
    <name evidence="1" type="ORF">Eudi_ORF127</name>
</gene>
<reference evidence="1 2" key="1">
    <citation type="journal article" date="2019" name="Viruses">
        <title>Genome Analysis of a Novel Clade II.b Alphabaculovirus Obtained from Artaxa digramma.</title>
        <authorList>
            <person name="Li J."/>
            <person name="Duan X."/>
            <person name="Wang Q."/>
            <person name="Zhang L."/>
            <person name="Deng F."/>
            <person name="Wang H."/>
            <person name="Hu Z."/>
            <person name="Wang M."/>
            <person name="Wang J."/>
        </authorList>
    </citation>
    <scope>NUCLEOTIDE SEQUENCE [LARGE SCALE GENOMIC DNA]</scope>
    <source>
        <strain evidence="1 2">424</strain>
    </source>
</reference>
<accession>A0AAE6UZL0</accession>
<evidence type="ECO:0000313" key="1">
    <source>
        <dbReference type="EMBL" id="QHB21786.1"/>
    </source>
</evidence>
<dbReference type="EMBL" id="MN233792">
    <property type="protein sequence ID" value="QHB21786.1"/>
    <property type="molecule type" value="Genomic_DNA"/>
</dbReference>
<keyword evidence="2" id="KW-1185">Reference proteome</keyword>
<dbReference type="Proteomes" id="UP000830275">
    <property type="component" value="Segment"/>
</dbReference>
<sequence length="122" mass="14205">MQIVTYTIVITTVRQQDPMLVESILAFCFCPLFVAHGPFNSVAVCEDSIYFENNMVYYKNYENYLQSIYNNLSAITIKKCGPSECSEIMINDIHAMIRYNEQMGIHYVFKNYNWPTNNVDDS</sequence>
<protein>
    <submittedName>
        <fullName evidence="1">Orf127</fullName>
    </submittedName>
</protein>
<evidence type="ECO:0000313" key="2">
    <source>
        <dbReference type="Proteomes" id="UP000830275"/>
    </source>
</evidence>
<proteinExistence type="predicted"/>
<name>A0AAE6UZL0_9ABAC</name>
<organism evidence="1 2">
    <name type="scientific">Artaxa digramma nucleopolyhedrovirus</name>
    <dbReference type="NCBI Taxonomy" id="3070910"/>
    <lineage>
        <taxon>Viruses</taxon>
        <taxon>Viruses incertae sedis</taxon>
        <taxon>Naldaviricetes</taxon>
        <taxon>Lefavirales</taxon>
        <taxon>Baculoviridae</taxon>
        <taxon>Alphabaculovirus</taxon>
        <taxon>Alphabaculovirus ardigrammae</taxon>
    </lineage>
</organism>